<gene>
    <name evidence="6" type="ORF">HBA54_09790</name>
</gene>
<dbReference type="Pfam" id="PF03480">
    <property type="entry name" value="DctP"/>
    <property type="match status" value="1"/>
</dbReference>
<dbReference type="PANTHER" id="PTHR33376">
    <property type="match status" value="1"/>
</dbReference>
<feature type="chain" id="PRO_5036710096" evidence="5">
    <location>
        <begin position="35"/>
        <end position="344"/>
    </location>
</feature>
<evidence type="ECO:0000256" key="4">
    <source>
        <dbReference type="ARBA" id="ARBA00022729"/>
    </source>
</evidence>
<accession>A0A967EWX9</accession>
<dbReference type="Gene3D" id="3.40.190.170">
    <property type="entry name" value="Bacterial extracellular solute-binding protein, family 7"/>
    <property type="match status" value="1"/>
</dbReference>
<keyword evidence="7" id="KW-1185">Reference proteome</keyword>
<name>A0A967EWX9_9PROT</name>
<evidence type="ECO:0000256" key="5">
    <source>
        <dbReference type="SAM" id="SignalP"/>
    </source>
</evidence>
<dbReference type="NCBIfam" id="NF037995">
    <property type="entry name" value="TRAP_S1"/>
    <property type="match status" value="1"/>
</dbReference>
<dbReference type="CDD" id="cd13603">
    <property type="entry name" value="PBP2_TRAP_Siap_TeaA_like"/>
    <property type="match status" value="1"/>
</dbReference>
<keyword evidence="4 5" id="KW-0732">Signal</keyword>
<dbReference type="GO" id="GO:0030288">
    <property type="term" value="C:outer membrane-bounded periplasmic space"/>
    <property type="evidence" value="ECO:0007669"/>
    <property type="project" value="InterPro"/>
</dbReference>
<comment type="similarity">
    <text evidence="2">Belongs to the bacterial solute-binding protein 7 family.</text>
</comment>
<keyword evidence="3" id="KW-0813">Transport</keyword>
<evidence type="ECO:0000256" key="1">
    <source>
        <dbReference type="ARBA" id="ARBA00004196"/>
    </source>
</evidence>
<dbReference type="PIRSF" id="PIRSF006470">
    <property type="entry name" value="DctB"/>
    <property type="match status" value="1"/>
</dbReference>
<dbReference type="InterPro" id="IPR018389">
    <property type="entry name" value="DctP_fam"/>
</dbReference>
<dbReference type="NCBIfam" id="TIGR00787">
    <property type="entry name" value="dctP"/>
    <property type="match status" value="1"/>
</dbReference>
<organism evidence="6 7">
    <name type="scientific">Pelagibius litoralis</name>
    <dbReference type="NCBI Taxonomy" id="374515"/>
    <lineage>
        <taxon>Bacteria</taxon>
        <taxon>Pseudomonadati</taxon>
        <taxon>Pseudomonadota</taxon>
        <taxon>Alphaproteobacteria</taxon>
        <taxon>Rhodospirillales</taxon>
        <taxon>Rhodovibrionaceae</taxon>
        <taxon>Pelagibius</taxon>
    </lineage>
</organism>
<evidence type="ECO:0000256" key="2">
    <source>
        <dbReference type="ARBA" id="ARBA00009023"/>
    </source>
</evidence>
<proteinExistence type="inferred from homology"/>
<dbReference type="PANTHER" id="PTHR33376:SF4">
    <property type="entry name" value="SIALIC ACID-BINDING PERIPLASMIC PROTEIN SIAP"/>
    <property type="match status" value="1"/>
</dbReference>
<dbReference type="EMBL" id="JAAQPH010000006">
    <property type="protein sequence ID" value="NIA68883.1"/>
    <property type="molecule type" value="Genomic_DNA"/>
</dbReference>
<dbReference type="InterPro" id="IPR038404">
    <property type="entry name" value="TRAP_DctP_sf"/>
</dbReference>
<comment type="caution">
    <text evidence="6">The sequence shown here is derived from an EMBL/GenBank/DDBJ whole genome shotgun (WGS) entry which is preliminary data.</text>
</comment>
<evidence type="ECO:0000313" key="7">
    <source>
        <dbReference type="Proteomes" id="UP000761264"/>
    </source>
</evidence>
<protein>
    <submittedName>
        <fullName evidence="6">TRAP transporter substrate-binding protein</fullName>
    </submittedName>
</protein>
<dbReference type="GO" id="GO:0055085">
    <property type="term" value="P:transmembrane transport"/>
    <property type="evidence" value="ECO:0007669"/>
    <property type="project" value="InterPro"/>
</dbReference>
<sequence>MRYNLKPSGLKPSGRLLTAAFAAAMAFSPIAAVAQEVTLRLAHVVKEGDPAYIGAETFRERVAALSDGRIAVKIFPAGQLGNNRKLFAQVQSGAVDMSFTPFNMLADIVPEFSIVTGGYMFESPEHQQRLLESAEFGQAWAGELLEKGNLRILSHFFYGTRNLTTAKVEVRSPEGLSGLKIRAVPNSMSLATVRGLGAAPTPVAWPETFQALRQGIVDGQENPIPVLYAAGFYEVQKYLIKTQHQMSALPFLIREPSWAKLSAADQQVLRQAATEAAAVATKTMVEFTQTLEADLVAKGMTIVELTEAERAVFRDRVRASVAEEFDGKVFPAGLIAKVHALAGG</sequence>
<comment type="subcellular location">
    <subcellularLocation>
        <location evidence="1">Cell envelope</location>
    </subcellularLocation>
</comment>
<dbReference type="InterPro" id="IPR004682">
    <property type="entry name" value="TRAP_DctP"/>
</dbReference>
<reference evidence="6" key="1">
    <citation type="submission" date="2020-03" db="EMBL/GenBank/DDBJ databases">
        <title>Genome of Pelagibius litoralis DSM 21314T.</title>
        <authorList>
            <person name="Wang G."/>
        </authorList>
    </citation>
    <scope>NUCLEOTIDE SEQUENCE</scope>
    <source>
        <strain evidence="6">DSM 21314</strain>
    </source>
</reference>
<feature type="signal peptide" evidence="5">
    <location>
        <begin position="1"/>
        <end position="34"/>
    </location>
</feature>
<dbReference type="Proteomes" id="UP000761264">
    <property type="component" value="Unassembled WGS sequence"/>
</dbReference>
<evidence type="ECO:0000256" key="3">
    <source>
        <dbReference type="ARBA" id="ARBA00022448"/>
    </source>
</evidence>
<evidence type="ECO:0000313" key="6">
    <source>
        <dbReference type="EMBL" id="NIA68883.1"/>
    </source>
</evidence>
<dbReference type="RefSeq" id="WP_167223928.1">
    <property type="nucleotide sequence ID" value="NZ_JAAQPH010000006.1"/>
</dbReference>
<dbReference type="AlphaFoldDB" id="A0A967EWX9"/>